<dbReference type="SUPFAM" id="SSF46785">
    <property type="entry name" value="Winged helix' DNA-binding domain"/>
    <property type="match status" value="1"/>
</dbReference>
<dbReference type="PROSITE" id="PS51504">
    <property type="entry name" value="H15"/>
    <property type="match status" value="1"/>
</dbReference>
<dbReference type="GO" id="GO:0003677">
    <property type="term" value="F:DNA binding"/>
    <property type="evidence" value="ECO:0007669"/>
    <property type="project" value="InterPro"/>
</dbReference>
<comment type="caution">
    <text evidence="2">The sequence shown here is derived from an EMBL/GenBank/DDBJ whole genome shotgun (WGS) entry which is preliminary data.</text>
</comment>
<dbReference type="Gene3D" id="1.10.10.10">
    <property type="entry name" value="Winged helix-like DNA-binding domain superfamily/Winged helix DNA-binding domain"/>
    <property type="match status" value="1"/>
</dbReference>
<dbReference type="InterPro" id="IPR005818">
    <property type="entry name" value="Histone_H1/H5_H15"/>
</dbReference>
<dbReference type="InterPro" id="IPR036390">
    <property type="entry name" value="WH_DNA-bd_sf"/>
</dbReference>
<dbReference type="Pfam" id="PF00538">
    <property type="entry name" value="Linker_histone"/>
    <property type="match status" value="1"/>
</dbReference>
<evidence type="ECO:0000313" key="2">
    <source>
        <dbReference type="EMBL" id="KAE8265053.1"/>
    </source>
</evidence>
<feature type="compositionally biased region" description="Low complexity" evidence="1">
    <location>
        <begin position="123"/>
        <end position="159"/>
    </location>
</feature>
<dbReference type="GO" id="GO:0006334">
    <property type="term" value="P:nucleosome assembly"/>
    <property type="evidence" value="ECO:0007669"/>
    <property type="project" value="InterPro"/>
</dbReference>
<sequence length="181" mass="18238">MATTTKKSAPKKSAAAKKVAPVAATGMSYEAMIAEAIAAHPAESRAGLGRPTIKKYIHQKHPVTSKIPSASFNNLISKAIVRGADKGTFTLPKGISGKVKLAPKAKATVEKAQAAPAPPAPKPAAAKKAPAKKAAAAKPKKTTAAATKTAKKPAAAAKKAPAKKAAAKPAAKKTAKQSAKK</sequence>
<dbReference type="InterPro" id="IPR036388">
    <property type="entry name" value="WH-like_DNA-bd_sf"/>
</dbReference>
<reference evidence="2" key="2">
    <citation type="journal article" date="2019" name="IMA Fungus">
        <title>Genome sequencing and comparison of five Tilletia species to identify candidate genes for the detection of regulated species infecting wheat.</title>
        <authorList>
            <person name="Nguyen H.D.T."/>
            <person name="Sultana T."/>
            <person name="Kesanakurti P."/>
            <person name="Hambleton S."/>
        </authorList>
    </citation>
    <scope>NUCLEOTIDE SEQUENCE</scope>
    <source>
        <strain evidence="2">DAOMC 238032</strain>
    </source>
</reference>
<reference evidence="2" key="1">
    <citation type="submission" date="2016-04" db="EMBL/GenBank/DDBJ databases">
        <authorList>
            <person name="Nguyen H.D."/>
            <person name="Kesanakurti P."/>
            <person name="Cullis J."/>
            <person name="Levesque C.A."/>
            <person name="Hambleton S."/>
        </authorList>
    </citation>
    <scope>NUCLEOTIDE SEQUENCE</scope>
    <source>
        <strain evidence="2">DAOMC 238032</strain>
    </source>
</reference>
<dbReference type="AlphaFoldDB" id="A0A177UFG1"/>
<dbReference type="EMBL" id="LWDD02000032">
    <property type="protein sequence ID" value="KAE8265053.1"/>
    <property type="molecule type" value="Genomic_DNA"/>
</dbReference>
<dbReference type="SMART" id="SM00526">
    <property type="entry name" value="H15"/>
    <property type="match status" value="1"/>
</dbReference>
<protein>
    <submittedName>
        <fullName evidence="2">Uncharacterized protein</fullName>
    </submittedName>
</protein>
<dbReference type="Proteomes" id="UP000077671">
    <property type="component" value="Unassembled WGS sequence"/>
</dbReference>
<feature type="region of interest" description="Disordered" evidence="1">
    <location>
        <begin position="104"/>
        <end position="181"/>
    </location>
</feature>
<evidence type="ECO:0000256" key="1">
    <source>
        <dbReference type="SAM" id="MobiDB-lite"/>
    </source>
</evidence>
<gene>
    <name evidence="2" type="ORF">A4X03_0g527</name>
</gene>
<feature type="region of interest" description="Disordered" evidence="1">
    <location>
        <begin position="1"/>
        <end position="21"/>
    </location>
</feature>
<evidence type="ECO:0000313" key="3">
    <source>
        <dbReference type="Proteomes" id="UP000077671"/>
    </source>
</evidence>
<proteinExistence type="predicted"/>
<feature type="compositionally biased region" description="Basic residues" evidence="1">
    <location>
        <begin position="160"/>
        <end position="181"/>
    </location>
</feature>
<organism evidence="2 3">
    <name type="scientific">Tilletia caries</name>
    <name type="common">wheat bunt fungus</name>
    <dbReference type="NCBI Taxonomy" id="13290"/>
    <lineage>
        <taxon>Eukaryota</taxon>
        <taxon>Fungi</taxon>
        <taxon>Dikarya</taxon>
        <taxon>Basidiomycota</taxon>
        <taxon>Ustilaginomycotina</taxon>
        <taxon>Exobasidiomycetes</taxon>
        <taxon>Tilletiales</taxon>
        <taxon>Tilletiaceae</taxon>
        <taxon>Tilletia</taxon>
    </lineage>
</organism>
<name>A0A177UFG1_9BASI</name>
<accession>A0A177UFG1</accession>
<dbReference type="GO" id="GO:0000786">
    <property type="term" value="C:nucleosome"/>
    <property type="evidence" value="ECO:0007669"/>
    <property type="project" value="InterPro"/>
</dbReference>